<gene>
    <name evidence="3" type="ORF">METBISCDRAFT_22306</name>
</gene>
<proteinExistence type="predicted"/>
<dbReference type="PANTHER" id="PTHR11575:SF22">
    <property type="entry name" value="ADL392WP"/>
    <property type="match status" value="1"/>
</dbReference>
<dbReference type="GO" id="GO:0016787">
    <property type="term" value="F:hydrolase activity"/>
    <property type="evidence" value="ECO:0007669"/>
    <property type="project" value="InterPro"/>
</dbReference>
<dbReference type="PANTHER" id="PTHR11575">
    <property type="entry name" value="5'-NUCLEOTIDASE-RELATED"/>
    <property type="match status" value="1"/>
</dbReference>
<dbReference type="InterPro" id="IPR029052">
    <property type="entry name" value="Metallo-depent_PP-like"/>
</dbReference>
<dbReference type="Gene3D" id="3.60.21.10">
    <property type="match status" value="1"/>
</dbReference>
<dbReference type="Pfam" id="PF21953">
    <property type="entry name" value="NadN_nucleosid_C"/>
    <property type="match status" value="1"/>
</dbReference>
<reference evidence="4" key="1">
    <citation type="journal article" date="2018" name="Nat. Microbiol.">
        <title>Leveraging single-cell genomics to expand the fungal tree of life.</title>
        <authorList>
            <person name="Ahrendt S.R."/>
            <person name="Quandt C.A."/>
            <person name="Ciobanu D."/>
            <person name="Clum A."/>
            <person name="Salamov A."/>
            <person name="Andreopoulos B."/>
            <person name="Cheng J.F."/>
            <person name="Woyke T."/>
            <person name="Pelin A."/>
            <person name="Henrissat B."/>
            <person name="Reynolds N.K."/>
            <person name="Benny G.L."/>
            <person name="Smith M.E."/>
            <person name="James T.Y."/>
            <person name="Grigoriev I.V."/>
        </authorList>
    </citation>
    <scope>NUCLEOTIDE SEQUENCE [LARGE SCALE GENOMIC DNA]</scope>
    <source>
        <strain evidence="4">Baker2002</strain>
    </source>
</reference>
<dbReference type="Proteomes" id="UP000268321">
    <property type="component" value="Unassembled WGS sequence"/>
</dbReference>
<organism evidence="3 4">
    <name type="scientific">Metschnikowia bicuspidata</name>
    <dbReference type="NCBI Taxonomy" id="27322"/>
    <lineage>
        <taxon>Eukaryota</taxon>
        <taxon>Fungi</taxon>
        <taxon>Dikarya</taxon>
        <taxon>Ascomycota</taxon>
        <taxon>Saccharomycotina</taxon>
        <taxon>Pichiomycetes</taxon>
        <taxon>Metschnikowiaceae</taxon>
        <taxon>Metschnikowia</taxon>
    </lineage>
</organism>
<dbReference type="InterPro" id="IPR004843">
    <property type="entry name" value="Calcineurin-like_PHP"/>
</dbReference>
<dbReference type="GO" id="GO:0009166">
    <property type="term" value="P:nucleotide catabolic process"/>
    <property type="evidence" value="ECO:0007669"/>
    <property type="project" value="InterPro"/>
</dbReference>
<dbReference type="OrthoDB" id="7722975at2759"/>
<feature type="domain" description="Putative 5'-nucleotidase C-terminal" evidence="2">
    <location>
        <begin position="313"/>
        <end position="512"/>
    </location>
</feature>
<evidence type="ECO:0000313" key="4">
    <source>
        <dbReference type="Proteomes" id="UP000268321"/>
    </source>
</evidence>
<dbReference type="SUPFAM" id="SSF56300">
    <property type="entry name" value="Metallo-dependent phosphatases"/>
    <property type="match status" value="1"/>
</dbReference>
<evidence type="ECO:0000313" key="3">
    <source>
        <dbReference type="EMBL" id="RKP31567.1"/>
    </source>
</evidence>
<dbReference type="AlphaFoldDB" id="A0A4P9ZEX2"/>
<dbReference type="GO" id="GO:0005829">
    <property type="term" value="C:cytosol"/>
    <property type="evidence" value="ECO:0007669"/>
    <property type="project" value="TreeGrafter"/>
</dbReference>
<evidence type="ECO:0000259" key="2">
    <source>
        <dbReference type="Pfam" id="PF21953"/>
    </source>
</evidence>
<dbReference type="Pfam" id="PF00149">
    <property type="entry name" value="Metallophos"/>
    <property type="match status" value="1"/>
</dbReference>
<accession>A0A4P9ZEX2</accession>
<dbReference type="SUPFAM" id="SSF55816">
    <property type="entry name" value="5'-nucleotidase (syn. UDP-sugar hydrolase), C-terminal domain"/>
    <property type="match status" value="1"/>
</dbReference>
<dbReference type="InterPro" id="IPR053828">
    <property type="entry name" value="Nucleosidase_C"/>
</dbReference>
<dbReference type="PIRSF" id="PIRSF017316">
    <property type="entry name" value="Pesterase_C1039"/>
    <property type="match status" value="1"/>
</dbReference>
<dbReference type="InterPro" id="IPR014485">
    <property type="entry name" value="Pesterase_C1039"/>
</dbReference>
<dbReference type="EMBL" id="ML004440">
    <property type="protein sequence ID" value="RKP31567.1"/>
    <property type="molecule type" value="Genomic_DNA"/>
</dbReference>
<feature type="domain" description="Calcineurin-like phosphoesterase" evidence="1">
    <location>
        <begin position="20"/>
        <end position="218"/>
    </location>
</feature>
<dbReference type="InterPro" id="IPR006179">
    <property type="entry name" value="5_nucleotidase/apyrase"/>
</dbReference>
<dbReference type="InterPro" id="IPR036907">
    <property type="entry name" value="5'-Nucleotdase_C_sf"/>
</dbReference>
<keyword evidence="4" id="KW-1185">Reference proteome</keyword>
<protein>
    <submittedName>
        <fullName evidence="3">Uncharacterized protein</fullName>
    </submittedName>
</protein>
<sequence length="547" mass="62310">MARRHPLQPNYSADWADFVSFAEHLRNTTAANGQDLLLVDSGDRHDGNGLSDATEPNGVLALPIFLRQEYDIVAIGNHELYLWENTVQELEVMVRALGDRYISSNVEFLRDGKLYPVGRQYRYFKTPVQKRRVLAFSFLFNLHRVNNCTKITPVVKVVEQSWFKTVLEHFPPREVDVIVVTGHLPVSKKEHDMHILHSVLRAHYRDTPIQYFGGHSHIRDFLVLDETLTGLQSGSFCETVGFLSLNMSDSRLAVKERFFRSYIDFNLDLFQFHTNIYSHAEFDTKKSVSVRKSLREASLTLNLDAVIGNVSRDYYMYRVPLNHPQSIYALLTEQVLPMLEPDSSETAIQDERVIILHTGAIRYDLYRGSYTVNSRYILSPFKDVWMKSTVPKSVAVKIIPVLQHGPPIFSAHNFLVPPHQRYLDAGDFTIQSDFVIESDFESGAELGEVPASVQLNYGYVTYDDFGNDGDDTPHRRMHKYWNPTVVACEQLGDSGDDALVDVIYLDFMIPDITRALRKLGLPVDAPEEYSGKHLGDLIDAFAASGRL</sequence>
<evidence type="ECO:0000259" key="1">
    <source>
        <dbReference type="Pfam" id="PF00149"/>
    </source>
</evidence>
<dbReference type="Gene3D" id="3.90.780.10">
    <property type="entry name" value="5'-Nucleotidase, C-terminal domain"/>
    <property type="match status" value="2"/>
</dbReference>
<name>A0A4P9ZEX2_9ASCO</name>